<evidence type="ECO:0000256" key="7">
    <source>
        <dbReference type="RuleBase" id="RU362055"/>
    </source>
</evidence>
<organism evidence="10 11">
    <name type="scientific">Septoria linicola</name>
    <dbReference type="NCBI Taxonomy" id="215465"/>
    <lineage>
        <taxon>Eukaryota</taxon>
        <taxon>Fungi</taxon>
        <taxon>Dikarya</taxon>
        <taxon>Ascomycota</taxon>
        <taxon>Pezizomycotina</taxon>
        <taxon>Dothideomycetes</taxon>
        <taxon>Dothideomycetidae</taxon>
        <taxon>Mycosphaerellales</taxon>
        <taxon>Mycosphaerellaceae</taxon>
        <taxon>Septoria</taxon>
    </lineage>
</organism>
<feature type="domain" description="PNPLA" evidence="9">
    <location>
        <begin position="318"/>
        <end position="509"/>
    </location>
</feature>
<comment type="function">
    <text evidence="7">Lipid hydrolase.</text>
</comment>
<feature type="short sequence motif" description="GXSXG" evidence="6">
    <location>
        <begin position="349"/>
        <end position="353"/>
    </location>
</feature>
<dbReference type="AlphaFoldDB" id="A0A9Q9EFJ8"/>
<evidence type="ECO:0000313" key="10">
    <source>
        <dbReference type="EMBL" id="USW47313.1"/>
    </source>
</evidence>
<dbReference type="GO" id="GO:0006641">
    <property type="term" value="P:triglyceride metabolic process"/>
    <property type="evidence" value="ECO:0007669"/>
    <property type="project" value="UniProtKB-ARBA"/>
</dbReference>
<keyword evidence="5 6" id="KW-0443">Lipid metabolism</keyword>
<dbReference type="PROSITE" id="PS51635">
    <property type="entry name" value="PNPLA"/>
    <property type="match status" value="1"/>
</dbReference>
<dbReference type="InterPro" id="IPR050301">
    <property type="entry name" value="NTE"/>
</dbReference>
<evidence type="ECO:0000256" key="3">
    <source>
        <dbReference type="ARBA" id="ARBA00022801"/>
    </source>
</evidence>
<keyword evidence="7" id="KW-1133">Transmembrane helix</keyword>
<feature type="active site" description="Proton acceptor" evidence="6">
    <location>
        <position position="496"/>
    </location>
</feature>
<feature type="compositionally biased region" description="Polar residues" evidence="8">
    <location>
        <begin position="733"/>
        <end position="749"/>
    </location>
</feature>
<feature type="active site" description="Nucleophile" evidence="6">
    <location>
        <position position="351"/>
    </location>
</feature>
<keyword evidence="11" id="KW-1185">Reference proteome</keyword>
<comment type="caution">
    <text evidence="6">Lacks conserved residue(s) required for the propagation of feature annotation.</text>
</comment>
<comment type="subcellular location">
    <subcellularLocation>
        <location evidence="7">Membrane</location>
        <topology evidence="7">Single-pass membrane protein</topology>
    </subcellularLocation>
</comment>
<dbReference type="GO" id="GO:0016042">
    <property type="term" value="P:lipid catabolic process"/>
    <property type="evidence" value="ECO:0007669"/>
    <property type="project" value="UniProtKB-UniRule"/>
</dbReference>
<reference evidence="10" key="1">
    <citation type="submission" date="2022-06" db="EMBL/GenBank/DDBJ databases">
        <title>Complete genome sequences of two strains of the flax pathogen Septoria linicola.</title>
        <authorList>
            <person name="Lapalu N."/>
            <person name="Simon A."/>
            <person name="Demenou B."/>
            <person name="Paumier D."/>
            <person name="Guillot M.-P."/>
            <person name="Gout L."/>
            <person name="Valade R."/>
        </authorList>
    </citation>
    <scope>NUCLEOTIDE SEQUENCE</scope>
    <source>
        <strain evidence="10">SE15195</strain>
    </source>
</reference>
<dbReference type="GO" id="GO:0004806">
    <property type="term" value="F:triacylglycerol lipase activity"/>
    <property type="evidence" value="ECO:0007669"/>
    <property type="project" value="InterPro"/>
</dbReference>
<dbReference type="PANTHER" id="PTHR14226">
    <property type="entry name" value="NEUROPATHY TARGET ESTERASE/SWISS CHEESE D.MELANOGASTER"/>
    <property type="match status" value="1"/>
</dbReference>
<evidence type="ECO:0000256" key="8">
    <source>
        <dbReference type="SAM" id="MobiDB-lite"/>
    </source>
</evidence>
<dbReference type="Gene3D" id="3.40.1090.10">
    <property type="entry name" value="Cytosolic phospholipase A2 catalytic domain"/>
    <property type="match status" value="2"/>
</dbReference>
<dbReference type="Pfam" id="PF01734">
    <property type="entry name" value="Patatin"/>
    <property type="match status" value="1"/>
</dbReference>
<keyword evidence="7" id="KW-0472">Membrane</keyword>
<keyword evidence="4 6" id="KW-0442">Lipid degradation</keyword>
<keyword evidence="3 6" id="KW-0378">Hydrolase</keyword>
<feature type="region of interest" description="Disordered" evidence="8">
    <location>
        <begin position="86"/>
        <end position="113"/>
    </location>
</feature>
<dbReference type="InterPro" id="IPR002641">
    <property type="entry name" value="PNPLA_dom"/>
</dbReference>
<feature type="region of interest" description="Disordered" evidence="8">
    <location>
        <begin position="701"/>
        <end position="820"/>
    </location>
</feature>
<keyword evidence="10" id="KW-0808">Transferase</keyword>
<evidence type="ECO:0000256" key="1">
    <source>
        <dbReference type="ARBA" id="ARBA00002682"/>
    </source>
</evidence>
<feature type="compositionally biased region" description="Acidic residues" evidence="8">
    <location>
        <begin position="784"/>
        <end position="813"/>
    </location>
</feature>
<sequence>MADPKRATDGPAVNAAEGWDYTSLPDWDNDFYEEDDILQFAAALDAPTVTVTASPSEEDLTRLEKRHDNEAERITALNDWRPVRQRQLRRPGASRGSGSSKGKPRKQARRGRDETREGWTYSFAKYPLLLFVFGWIGFLGTCYAFTRLYIWLYEQYVTWRGQRDRLRKALRKQDSYEGWVTAAEALDRHLGNDKWKADDEGSYYDWKMIKQVLRQLRDLRKQAEKDEQDQRGRTGRTGERPVDLLRKVLESCVKTNFAGIENPRLYSETYYGTKNLLQSYIDETSRALTFIFSSTQLTSADKRTLSDRLSANLGRTALCLSGGATFAYYHFGIAKALLDADVLPPIITGTSGGALVAALLCTRTDEELKSLLVPALAYRITACHESMRIWWFRYWRTGARFDSVDWAKRCAWFCRGSLTFKEAYQRTGRILNVSTVPSDPHSPAILANHITAPDCVIWSAVIASAAVPGILNPVVLMRKLPSGKLEPFSFGHKWKDGSLRTDIPLKSLNTHFGVNFSIVSQVNPHVSLWFFSNRGTVGRPVTHRRGRGWRGGFFGSAIEQFIKLDLNKWLKVLRHLELLPRPLGQDWSEVFLQRFSGTITIWPKTRMSDFWNILSDPSMDRLAKQIVAGQLATWPKLKFISNRMALEKVIREAYTQHHSSGEEPSQASDRGRLRSVLSEDDLNTLLKQARNNNGVVEVPEELLTPGRERDQMDFGVSAQRQESPSLAKRMSTFWGSLQSSTPRTSTDTARPSPRELAIPSHVHTPRRSSSVVDELVRQSRVFFDDDLADETEPPSDAEVPDQENTDDEVEDSTDTASSTP</sequence>
<dbReference type="Pfam" id="PF11815">
    <property type="entry name" value="DUF3336"/>
    <property type="match status" value="1"/>
</dbReference>
<evidence type="ECO:0000256" key="5">
    <source>
        <dbReference type="ARBA" id="ARBA00023098"/>
    </source>
</evidence>
<dbReference type="PANTHER" id="PTHR14226:SF66">
    <property type="entry name" value="TRIACYLGLYCEROL LIPASE PTL2"/>
    <property type="match status" value="1"/>
</dbReference>
<feature type="transmembrane region" description="Helical" evidence="7">
    <location>
        <begin position="128"/>
        <end position="152"/>
    </location>
</feature>
<comment type="function">
    <text evidence="1">Probable lipid hydrolase.</text>
</comment>
<proteinExistence type="inferred from homology"/>
<feature type="compositionally biased region" description="Low complexity" evidence="8">
    <location>
        <begin position="90"/>
        <end position="101"/>
    </location>
</feature>
<dbReference type="OrthoDB" id="15478at2759"/>
<dbReference type="EC" id="3.1.1.-" evidence="7"/>
<accession>A0A9Q9EFJ8</accession>
<evidence type="ECO:0000256" key="2">
    <source>
        <dbReference type="ARBA" id="ARBA00006104"/>
    </source>
</evidence>
<dbReference type="SUPFAM" id="SSF52151">
    <property type="entry name" value="FabD/lysophospholipase-like"/>
    <property type="match status" value="1"/>
</dbReference>
<dbReference type="GO" id="GO:0016740">
    <property type="term" value="F:transferase activity"/>
    <property type="evidence" value="ECO:0007669"/>
    <property type="project" value="UniProtKB-KW"/>
</dbReference>
<dbReference type="GO" id="GO:0016020">
    <property type="term" value="C:membrane"/>
    <property type="evidence" value="ECO:0007669"/>
    <property type="project" value="UniProtKB-SubCell"/>
</dbReference>
<name>A0A9Q9EFJ8_9PEZI</name>
<dbReference type="InterPro" id="IPR016035">
    <property type="entry name" value="Acyl_Trfase/lysoPLipase"/>
</dbReference>
<dbReference type="Proteomes" id="UP001056384">
    <property type="component" value="Chromosome 1"/>
</dbReference>
<evidence type="ECO:0000259" key="9">
    <source>
        <dbReference type="PROSITE" id="PS51635"/>
    </source>
</evidence>
<dbReference type="InterPro" id="IPR021771">
    <property type="entry name" value="Triacylglycerol_lipase_N"/>
</dbReference>
<evidence type="ECO:0000256" key="6">
    <source>
        <dbReference type="PROSITE-ProRule" id="PRU01161"/>
    </source>
</evidence>
<dbReference type="CDD" id="cd07232">
    <property type="entry name" value="Pat_PLPL"/>
    <property type="match status" value="1"/>
</dbReference>
<protein>
    <recommendedName>
        <fullName evidence="7">Patatin-like phospholipase domain-containing protein</fullName>
        <ecNumber evidence="7">3.1.1.-</ecNumber>
    </recommendedName>
</protein>
<comment type="similarity">
    <text evidence="2 7">Belongs to the PLPL family.</text>
</comment>
<feature type="region of interest" description="Disordered" evidence="8">
    <location>
        <begin position="1"/>
        <end position="20"/>
    </location>
</feature>
<evidence type="ECO:0000256" key="4">
    <source>
        <dbReference type="ARBA" id="ARBA00022963"/>
    </source>
</evidence>
<dbReference type="EMBL" id="CP099418">
    <property type="protein sequence ID" value="USW47313.1"/>
    <property type="molecule type" value="Genomic_DNA"/>
</dbReference>
<keyword evidence="7" id="KW-0812">Transmembrane</keyword>
<evidence type="ECO:0000313" key="11">
    <source>
        <dbReference type="Proteomes" id="UP001056384"/>
    </source>
</evidence>
<gene>
    <name evidence="10" type="ORF">Slin15195_G006320</name>
</gene>